<dbReference type="InterPro" id="IPR042088">
    <property type="entry name" value="OligoPept_F_C"/>
</dbReference>
<protein>
    <recommendedName>
        <fullName evidence="6">Oligopeptidase F</fullName>
        <ecNumber evidence="6">3.4.24.-</ecNumber>
    </recommendedName>
</protein>
<feature type="domain" description="Peptidase M3A/M3B catalytic" evidence="7">
    <location>
        <begin position="189"/>
        <end position="568"/>
    </location>
</feature>
<dbReference type="PANTHER" id="PTHR11804">
    <property type="entry name" value="PROTEASE M3 THIMET OLIGOPEPTIDASE-RELATED"/>
    <property type="match status" value="1"/>
</dbReference>
<dbReference type="Proteomes" id="UP001314903">
    <property type="component" value="Unassembled WGS sequence"/>
</dbReference>
<gene>
    <name evidence="9" type="ORF">J2Z35_000338</name>
</gene>
<keyword evidence="3 6" id="KW-0378">Hydrolase</keyword>
<comment type="cofactor">
    <cofactor evidence="6">
        <name>Zn(2+)</name>
        <dbReference type="ChEBI" id="CHEBI:29105"/>
    </cofactor>
    <text evidence="6">Binds 1 zinc ion.</text>
</comment>
<evidence type="ECO:0000313" key="9">
    <source>
        <dbReference type="EMBL" id="MBP2026549.1"/>
    </source>
</evidence>
<keyword evidence="4 6" id="KW-0862">Zinc</keyword>
<proteinExistence type="inferred from homology"/>
<dbReference type="NCBIfam" id="TIGR00181">
    <property type="entry name" value="pepF"/>
    <property type="match status" value="1"/>
</dbReference>
<evidence type="ECO:0000256" key="3">
    <source>
        <dbReference type="ARBA" id="ARBA00022801"/>
    </source>
</evidence>
<evidence type="ECO:0000313" key="10">
    <source>
        <dbReference type="Proteomes" id="UP001314903"/>
    </source>
</evidence>
<keyword evidence="1 6" id="KW-0645">Protease</keyword>
<evidence type="ECO:0000256" key="2">
    <source>
        <dbReference type="ARBA" id="ARBA00022723"/>
    </source>
</evidence>
<reference evidence="9 10" key="1">
    <citation type="submission" date="2021-03" db="EMBL/GenBank/DDBJ databases">
        <title>Genomic Encyclopedia of Type Strains, Phase IV (KMG-IV): sequencing the most valuable type-strain genomes for metagenomic binning, comparative biology and taxonomic classification.</title>
        <authorList>
            <person name="Goeker M."/>
        </authorList>
    </citation>
    <scope>NUCLEOTIDE SEQUENCE [LARGE SCALE GENOMIC DNA]</scope>
    <source>
        <strain evidence="9 10">DSM 27512</strain>
    </source>
</reference>
<dbReference type="GO" id="GO:0016787">
    <property type="term" value="F:hydrolase activity"/>
    <property type="evidence" value="ECO:0007669"/>
    <property type="project" value="UniProtKB-KW"/>
</dbReference>
<accession>A0ABS4KFJ9</accession>
<dbReference type="Pfam" id="PF01432">
    <property type="entry name" value="Peptidase_M3"/>
    <property type="match status" value="1"/>
</dbReference>
<evidence type="ECO:0000256" key="4">
    <source>
        <dbReference type="ARBA" id="ARBA00022833"/>
    </source>
</evidence>
<name>A0ABS4KFJ9_9FIRM</name>
<keyword evidence="10" id="KW-1185">Reference proteome</keyword>
<evidence type="ECO:0000256" key="6">
    <source>
        <dbReference type="RuleBase" id="RU368091"/>
    </source>
</evidence>
<comment type="function">
    <text evidence="6">Has oligopeptidase activity and degrades a variety of small bioactive peptides.</text>
</comment>
<dbReference type="RefSeq" id="WP_209658712.1">
    <property type="nucleotide sequence ID" value="NZ_JAGGLI010000002.1"/>
</dbReference>
<keyword evidence="2 6" id="KW-0479">Metal-binding</keyword>
<dbReference type="PANTHER" id="PTHR11804:SF84">
    <property type="entry name" value="SACCHAROLYSIN"/>
    <property type="match status" value="1"/>
</dbReference>
<evidence type="ECO:0000256" key="1">
    <source>
        <dbReference type="ARBA" id="ARBA00022670"/>
    </source>
</evidence>
<dbReference type="InterPro" id="IPR013647">
    <property type="entry name" value="OligopepF_N_dom"/>
</dbReference>
<dbReference type="SUPFAM" id="SSF55486">
    <property type="entry name" value="Metalloproteases ('zincins'), catalytic domain"/>
    <property type="match status" value="1"/>
</dbReference>
<dbReference type="EMBL" id="JAGGLI010000002">
    <property type="protein sequence ID" value="MBP2026549.1"/>
    <property type="molecule type" value="Genomic_DNA"/>
</dbReference>
<feature type="domain" description="Oligopeptidase F N-terminal" evidence="8">
    <location>
        <begin position="102"/>
        <end position="169"/>
    </location>
</feature>
<dbReference type="InterPro" id="IPR045090">
    <property type="entry name" value="Pept_M3A_M3B"/>
</dbReference>
<dbReference type="Pfam" id="PF08439">
    <property type="entry name" value="Peptidase_M3_N"/>
    <property type="match status" value="1"/>
</dbReference>
<dbReference type="Gene3D" id="1.20.140.70">
    <property type="entry name" value="Oligopeptidase f, N-terminal domain"/>
    <property type="match status" value="1"/>
</dbReference>
<dbReference type="Gene3D" id="1.10.287.830">
    <property type="entry name" value="putative peptidase helix hairpin domain like"/>
    <property type="match status" value="1"/>
</dbReference>
<organism evidence="9 10">
    <name type="scientific">Acetoanaerobium pronyense</name>
    <dbReference type="NCBI Taxonomy" id="1482736"/>
    <lineage>
        <taxon>Bacteria</taxon>
        <taxon>Bacillati</taxon>
        <taxon>Bacillota</taxon>
        <taxon>Clostridia</taxon>
        <taxon>Peptostreptococcales</taxon>
        <taxon>Filifactoraceae</taxon>
        <taxon>Acetoanaerobium</taxon>
    </lineage>
</organism>
<dbReference type="InterPro" id="IPR001567">
    <property type="entry name" value="Pept_M3A_M3B_dom"/>
</dbReference>
<sequence length="583" mass="68140">MENYKWDLSKIFKTEEEINTAVKFIDEEMKRLEELKENPKSNLLSILDLRSSVSRTMDKLYVYSHMKRDEDANISSNQKLAMEMESLMNSIGSQFSFIEPLILGIEDKELNKLIDSQEYSIYKTYIKRVIRKKPHTLSEKEEFILSSASEMGDSAQNTFYMLSYGDMKFPVLEKTEEKIELTHANYTNMLTNPNRNIRQEAFEKMYSTYDKYKNTFASTLMGAIKNLVIQSKLKNFESARTLPLFEDDVDLSVYDSLISAVHDKLTTMYEYLEVKKKGLKLEELHMYDVYVPLIEGVDRKIPYEEAKSLIIEALKPLGEDYVKIIEKAFNESWIDVYPREGKKSGAYSWGCYDSNPYILMNYTDDLNSLFTLAHELGHSVHSYLSRKNNPYINSRYTIFVAEVASTLNELLLMDYMLKTSKDENEKLYLLNYHLEQFRTTVFRQTMFAEFEREIHKRVENKEALTAKEFSDIYYELNKKYFGENMKIDEQIALEWARIPHFYSNFYVYKYATGFSAATVLSTKILKSEKGTLEDYMEFLSDGGNNFPIDQLQKAGADMSDENTVKSALDVFAKEVEDIKKLIN</sequence>
<keyword evidence="5 6" id="KW-0482">Metalloprotease</keyword>
<dbReference type="EC" id="3.4.24.-" evidence="6"/>
<dbReference type="InterPro" id="IPR004438">
    <property type="entry name" value="Peptidase_M3B"/>
</dbReference>
<dbReference type="CDD" id="cd09608">
    <property type="entry name" value="M3B_PepF"/>
    <property type="match status" value="1"/>
</dbReference>
<dbReference type="Gene3D" id="1.10.1370.20">
    <property type="entry name" value="Oligoendopeptidase f, C-terminal domain"/>
    <property type="match status" value="1"/>
</dbReference>
<comment type="similarity">
    <text evidence="6">Belongs to the peptidase M3B family.</text>
</comment>
<evidence type="ECO:0000256" key="5">
    <source>
        <dbReference type="ARBA" id="ARBA00023049"/>
    </source>
</evidence>
<evidence type="ECO:0000259" key="8">
    <source>
        <dbReference type="Pfam" id="PF08439"/>
    </source>
</evidence>
<evidence type="ECO:0000259" key="7">
    <source>
        <dbReference type="Pfam" id="PF01432"/>
    </source>
</evidence>
<comment type="caution">
    <text evidence="9">The sequence shown here is derived from an EMBL/GenBank/DDBJ whole genome shotgun (WGS) entry which is preliminary data.</text>
</comment>